<dbReference type="Pfam" id="PF00107">
    <property type="entry name" value="ADH_zinc_N"/>
    <property type="match status" value="1"/>
</dbReference>
<feature type="domain" description="Enoyl reductase (ER)" evidence="1">
    <location>
        <begin position="11"/>
        <end position="324"/>
    </location>
</feature>
<dbReference type="InterPro" id="IPR013154">
    <property type="entry name" value="ADH-like_N"/>
</dbReference>
<keyword evidence="3" id="KW-1185">Reference proteome</keyword>
<protein>
    <submittedName>
        <fullName evidence="2">NADPH:quinone oxidoreductase family protein</fullName>
    </submittedName>
</protein>
<evidence type="ECO:0000259" key="1">
    <source>
        <dbReference type="SMART" id="SM00829"/>
    </source>
</evidence>
<dbReference type="CDD" id="cd08241">
    <property type="entry name" value="QOR1"/>
    <property type="match status" value="1"/>
</dbReference>
<reference evidence="3" key="1">
    <citation type="submission" date="2019-01" db="EMBL/GenBank/DDBJ databases">
        <title>Genomic analysis of Salicibibacter sp. NKC3-5.</title>
        <authorList>
            <person name="Oh Y.J."/>
        </authorList>
    </citation>
    <scope>NUCLEOTIDE SEQUENCE [LARGE SCALE GENOMIC DNA]</scope>
    <source>
        <strain evidence="3">NKC3-5</strain>
    </source>
</reference>
<dbReference type="AlphaFoldDB" id="A0A514LG50"/>
<dbReference type="Gene3D" id="3.40.50.720">
    <property type="entry name" value="NAD(P)-binding Rossmann-like Domain"/>
    <property type="match status" value="1"/>
</dbReference>
<dbReference type="Gene3D" id="3.90.180.10">
    <property type="entry name" value="Medium-chain alcohol dehydrogenases, catalytic domain"/>
    <property type="match status" value="1"/>
</dbReference>
<accession>A0A514LG50</accession>
<proteinExistence type="predicted"/>
<dbReference type="GO" id="GO:0008270">
    <property type="term" value="F:zinc ion binding"/>
    <property type="evidence" value="ECO:0007669"/>
    <property type="project" value="InterPro"/>
</dbReference>
<dbReference type="InterPro" id="IPR011032">
    <property type="entry name" value="GroES-like_sf"/>
</dbReference>
<dbReference type="SMART" id="SM00829">
    <property type="entry name" value="PKS_ER"/>
    <property type="match status" value="1"/>
</dbReference>
<dbReference type="EMBL" id="CP035485">
    <property type="protein sequence ID" value="QDI90515.1"/>
    <property type="molecule type" value="Genomic_DNA"/>
</dbReference>
<dbReference type="SUPFAM" id="SSF51735">
    <property type="entry name" value="NAD(P)-binding Rossmann-fold domains"/>
    <property type="match status" value="1"/>
</dbReference>
<gene>
    <name evidence="2" type="ORF">EPH95_04415</name>
</gene>
<organism evidence="2 3">
    <name type="scientific">Salicibibacter halophilus</name>
    <dbReference type="NCBI Taxonomy" id="2502791"/>
    <lineage>
        <taxon>Bacteria</taxon>
        <taxon>Bacillati</taxon>
        <taxon>Bacillota</taxon>
        <taxon>Bacilli</taxon>
        <taxon>Bacillales</taxon>
        <taxon>Bacillaceae</taxon>
        <taxon>Salicibibacter</taxon>
    </lineage>
</organism>
<name>A0A514LG50_9BACI</name>
<dbReference type="Pfam" id="PF08240">
    <property type="entry name" value="ADH_N"/>
    <property type="match status" value="1"/>
</dbReference>
<dbReference type="RefSeq" id="WP_142087686.1">
    <property type="nucleotide sequence ID" value="NZ_CP035485.1"/>
</dbReference>
<dbReference type="OrthoDB" id="9792162at2"/>
<dbReference type="InterPro" id="IPR002364">
    <property type="entry name" value="Quin_OxRdtase/zeta-crystal_CS"/>
</dbReference>
<dbReference type="PROSITE" id="PS01162">
    <property type="entry name" value="QOR_ZETA_CRYSTAL"/>
    <property type="match status" value="1"/>
</dbReference>
<evidence type="ECO:0000313" key="2">
    <source>
        <dbReference type="EMBL" id="QDI90515.1"/>
    </source>
</evidence>
<dbReference type="InterPro" id="IPR020843">
    <property type="entry name" value="ER"/>
</dbReference>
<dbReference type="KEGG" id="sale:EPH95_04415"/>
<dbReference type="SUPFAM" id="SSF50129">
    <property type="entry name" value="GroES-like"/>
    <property type="match status" value="1"/>
</dbReference>
<dbReference type="InterPro" id="IPR036291">
    <property type="entry name" value="NAD(P)-bd_dom_sf"/>
</dbReference>
<dbReference type="InterPro" id="IPR013149">
    <property type="entry name" value="ADH-like_C"/>
</dbReference>
<dbReference type="GO" id="GO:0016491">
    <property type="term" value="F:oxidoreductase activity"/>
    <property type="evidence" value="ECO:0007669"/>
    <property type="project" value="InterPro"/>
</dbReference>
<evidence type="ECO:0000313" key="3">
    <source>
        <dbReference type="Proteomes" id="UP000319756"/>
    </source>
</evidence>
<dbReference type="PANTHER" id="PTHR43677:SF4">
    <property type="entry name" value="QUINONE OXIDOREDUCTASE-LIKE PROTEIN 2"/>
    <property type="match status" value="1"/>
</dbReference>
<dbReference type="Proteomes" id="UP000319756">
    <property type="component" value="Chromosome"/>
</dbReference>
<dbReference type="PANTHER" id="PTHR43677">
    <property type="entry name" value="SHORT-CHAIN DEHYDROGENASE/REDUCTASE"/>
    <property type="match status" value="1"/>
</dbReference>
<sequence length="330" mass="35726">MRAWQVKELADPAQALALEELEKPEREEGQVLIKTQTAALNFFDILLCQGKYQEKPPLPFTPGAEIAGTVEAADSGSDFQVGQKVLARPALPNGGFAEWVSVPEASVFRVPESMSFQEAAAMYITYQTACYALHDRANIKTGDVLLVHAGSGGVGSAAIQLGKAVGARVIATAGGPEKVQVCKDLGADVAIDYKAEDFVDTVKKETDGRGADIIFDPVGSDTFDRSRKCINFAGRILVVGFAGGRIPEAPTNHALVKNYSIVGVHWGYFAKLYEDEMIRMHHTLCDMYEAGEIKPLIYDEFPFEEVPHALDLLGDRKTYGKVVVDVGGEA</sequence>
<dbReference type="InterPro" id="IPR051397">
    <property type="entry name" value="Zn-ADH-like_protein"/>
</dbReference>